<feature type="domain" description="Carrier" evidence="1">
    <location>
        <begin position="1"/>
        <end position="79"/>
    </location>
</feature>
<keyword evidence="3" id="KW-1185">Reference proteome</keyword>
<reference evidence="2" key="1">
    <citation type="submission" date="2020-05" db="EMBL/GenBank/DDBJ databases">
        <title>Genomic Encyclopedia of Type Strains, Phase IV (KMG-V): Genome sequencing to study the core and pangenomes of soil and plant-associated prokaryotes.</title>
        <authorList>
            <person name="Whitman W."/>
        </authorList>
    </citation>
    <scope>NUCLEOTIDE SEQUENCE</scope>
    <source>
        <strain evidence="2">16F</strain>
    </source>
</reference>
<protein>
    <submittedName>
        <fullName evidence="2">Acyl carrier protein</fullName>
    </submittedName>
</protein>
<name>A0A8J8G7C3_9FLAO</name>
<accession>A0A8J8G7C3</accession>
<dbReference type="InterPro" id="IPR009081">
    <property type="entry name" value="PP-bd_ACP"/>
</dbReference>
<dbReference type="Pfam" id="PF00550">
    <property type="entry name" value="PP-binding"/>
    <property type="match status" value="1"/>
</dbReference>
<dbReference type="InterPro" id="IPR036736">
    <property type="entry name" value="ACP-like_sf"/>
</dbReference>
<dbReference type="EMBL" id="JABSNO010000011">
    <property type="protein sequence ID" value="NRS92651.1"/>
    <property type="molecule type" value="Genomic_DNA"/>
</dbReference>
<proteinExistence type="predicted"/>
<comment type="caution">
    <text evidence="2">The sequence shown here is derived from an EMBL/GenBank/DDBJ whole genome shotgun (WGS) entry which is preliminary data.</text>
</comment>
<evidence type="ECO:0000313" key="2">
    <source>
        <dbReference type="EMBL" id="NRS92651.1"/>
    </source>
</evidence>
<dbReference type="PROSITE" id="PS50075">
    <property type="entry name" value="CARRIER"/>
    <property type="match status" value="1"/>
</dbReference>
<gene>
    <name evidence="2" type="ORF">HNQ03_001729</name>
</gene>
<organism evidence="2 3">
    <name type="scientific">Frigoriflavimonas asaccharolytica</name>
    <dbReference type="NCBI Taxonomy" id="2735899"/>
    <lineage>
        <taxon>Bacteria</taxon>
        <taxon>Pseudomonadati</taxon>
        <taxon>Bacteroidota</taxon>
        <taxon>Flavobacteriia</taxon>
        <taxon>Flavobacteriales</taxon>
        <taxon>Weeksellaceae</taxon>
        <taxon>Frigoriflavimonas</taxon>
    </lineage>
</organism>
<evidence type="ECO:0000313" key="3">
    <source>
        <dbReference type="Proteomes" id="UP000610746"/>
    </source>
</evidence>
<dbReference type="AlphaFoldDB" id="A0A8J8G7C3"/>
<sequence length="80" mass="9021">MTNEEILAKLSAIFIEELDNEEILLSEETTAEDIEEWDSLSHIHLVVAIEKAFSIRFASAEIQSWNNLGEMINSIAAKTN</sequence>
<dbReference type="Proteomes" id="UP000610746">
    <property type="component" value="Unassembled WGS sequence"/>
</dbReference>
<evidence type="ECO:0000259" key="1">
    <source>
        <dbReference type="PROSITE" id="PS50075"/>
    </source>
</evidence>
<dbReference type="RefSeq" id="WP_173779244.1">
    <property type="nucleotide sequence ID" value="NZ_JABSNO010000011.1"/>
</dbReference>
<dbReference type="Gene3D" id="1.10.1200.10">
    <property type="entry name" value="ACP-like"/>
    <property type="match status" value="1"/>
</dbReference>
<dbReference type="SUPFAM" id="SSF47336">
    <property type="entry name" value="ACP-like"/>
    <property type="match status" value="1"/>
</dbReference>